<accession>A0ABD0KSU7</accession>
<protein>
    <submittedName>
        <fullName evidence="1">Uncharacterized protein</fullName>
    </submittedName>
</protein>
<reference evidence="1 2" key="1">
    <citation type="journal article" date="2023" name="Sci. Data">
        <title>Genome assembly of the Korean intertidal mud-creeper Batillaria attramentaria.</title>
        <authorList>
            <person name="Patra A.K."/>
            <person name="Ho P.T."/>
            <person name="Jun S."/>
            <person name="Lee S.J."/>
            <person name="Kim Y."/>
            <person name="Won Y.J."/>
        </authorList>
    </citation>
    <scope>NUCLEOTIDE SEQUENCE [LARGE SCALE GENOMIC DNA]</scope>
    <source>
        <strain evidence="1">Wonlab-2016</strain>
    </source>
</reference>
<gene>
    <name evidence="1" type="ORF">BaRGS_00018600</name>
</gene>
<comment type="caution">
    <text evidence="1">The sequence shown here is derived from an EMBL/GenBank/DDBJ whole genome shotgun (WGS) entry which is preliminary data.</text>
</comment>
<proteinExistence type="predicted"/>
<dbReference type="EMBL" id="JACVVK020000130">
    <property type="protein sequence ID" value="KAK7490078.1"/>
    <property type="molecule type" value="Genomic_DNA"/>
</dbReference>
<evidence type="ECO:0000313" key="2">
    <source>
        <dbReference type="Proteomes" id="UP001519460"/>
    </source>
</evidence>
<sequence>MSRKRNLKAARTQREIDLVTVFVLGLDCCDNISVTQFVTAVESLFRLALTQCSVLPCGNPERRKGSTVEDFTSTTNSDISLWNSSSKRRRSSSSFSLQKA</sequence>
<dbReference type="AlphaFoldDB" id="A0ABD0KSU7"/>
<organism evidence="1 2">
    <name type="scientific">Batillaria attramentaria</name>
    <dbReference type="NCBI Taxonomy" id="370345"/>
    <lineage>
        <taxon>Eukaryota</taxon>
        <taxon>Metazoa</taxon>
        <taxon>Spiralia</taxon>
        <taxon>Lophotrochozoa</taxon>
        <taxon>Mollusca</taxon>
        <taxon>Gastropoda</taxon>
        <taxon>Caenogastropoda</taxon>
        <taxon>Sorbeoconcha</taxon>
        <taxon>Cerithioidea</taxon>
        <taxon>Batillariidae</taxon>
        <taxon>Batillaria</taxon>
    </lineage>
</organism>
<dbReference type="Proteomes" id="UP001519460">
    <property type="component" value="Unassembled WGS sequence"/>
</dbReference>
<keyword evidence="2" id="KW-1185">Reference proteome</keyword>
<name>A0ABD0KSU7_9CAEN</name>
<evidence type="ECO:0000313" key="1">
    <source>
        <dbReference type="EMBL" id="KAK7490078.1"/>
    </source>
</evidence>